<sequence length="792" mass="89198">MIKVLGASGSLDKDRACISFQLNETTIIDAGNVIRALGESSSLIEHVFLTHAHFDHILDLPFLIETHFNKRKTPLKIYALKPTLDILQAHIFNDIIWPKFQSIQHSLLKSPLLIFKEIKLDEEITVGDTIVKAIDAVHSEGACGYLVKQNNLGCLITGDTYLNPSIAKIINKDNSIQSLLIDTSFPSDQEELATQSKHLTPKLLKTVLNEIKRPIAVYPYHLKPACENQILDELTHPDFDSTIKKVLDTGDELDVFGSTTHIMSPTSETSDASYQQLQSLLTTAQALSSETNLDKLLEMIVQQAISFSKADAGTLYRLSDNKKELIFTVVQNRSLDIYMGGTAQPISWENLPLYLEDGQPNEQMAATYCALNKKVINIDCVYEARNFNFEGTKKFDANTGYRSKSMLVVPLLNSNNELLGVLQLINKMDSAGNTIPFRHPDQQNTSALASQAAISLTNTLLIKELETLFESVIGTITKAFDEKCSFTGGHVRLVAELSQIISQGIAEDNTVYKDVNYSADDLHAIKIAALLHDVGKIATPEFIMQKSTKLEQVYDRIQVIGDRIEILKRDAQIKYLQESVADNPNNQFKAEYEAKVQELDELYQFLKKINTGEDFLQQEELNRIESLTNYTYQMSGHSVPLINEDEKINLSIRSGTLNNEEREKIMDHARVSLEVLQTLPFPAKYKRVVDIAANHHEKLDGSGYPRGLKDADISLEDRILILADLYEALSSRNRPYKDPNTLSQIFKILFSMANDGLIDKTLLRFFYESGLYKTYNQYLDSNQIDEIILEID</sequence>
<dbReference type="InterPro" id="IPR000396">
    <property type="entry name" value="Pdiesterase2"/>
</dbReference>
<name>A0ABY8CE16_9GAMM</name>
<dbReference type="EMBL" id="CP102381">
    <property type="protein sequence ID" value="WEJ62761.1"/>
    <property type="molecule type" value="Genomic_DNA"/>
</dbReference>
<evidence type="ECO:0000313" key="2">
    <source>
        <dbReference type="EMBL" id="WEJ62761.1"/>
    </source>
</evidence>
<dbReference type="Gene3D" id="1.10.3210.10">
    <property type="entry name" value="Hypothetical protein af1432"/>
    <property type="match status" value="2"/>
</dbReference>
<evidence type="ECO:0000313" key="3">
    <source>
        <dbReference type="Proteomes" id="UP001222275"/>
    </source>
</evidence>
<reference evidence="2 3" key="1">
    <citation type="submission" date="2022-06" db="EMBL/GenBank/DDBJ databases">
        <title>Thiomicrohabdus sp. nov, an obligately chemolithoautotrophic, sulfur-oxidizing bacterium isolated from beach of Guanyin Mountain. Amoy.</title>
        <authorList>
            <person name="Zhu H."/>
        </authorList>
    </citation>
    <scope>NUCLEOTIDE SEQUENCE [LARGE SCALE GENOMIC DNA]</scope>
    <source>
        <strain evidence="2 3">XGS-01</strain>
    </source>
</reference>
<dbReference type="PROSITE" id="PS51832">
    <property type="entry name" value="HD_GYP"/>
    <property type="match status" value="1"/>
</dbReference>
<dbReference type="InterPro" id="IPR037522">
    <property type="entry name" value="HD_GYP_dom"/>
</dbReference>
<gene>
    <name evidence="2" type="ORF">NR989_00520</name>
</gene>
<dbReference type="PANTHER" id="PTHR43155">
    <property type="entry name" value="CYCLIC DI-GMP PHOSPHODIESTERASE PA4108-RELATED"/>
    <property type="match status" value="1"/>
</dbReference>
<dbReference type="InterPro" id="IPR036866">
    <property type="entry name" value="RibonucZ/Hydroxyglut_hydro"/>
</dbReference>
<dbReference type="InterPro" id="IPR006674">
    <property type="entry name" value="HD_domain"/>
</dbReference>
<dbReference type="PANTHER" id="PTHR43155:SF2">
    <property type="entry name" value="CYCLIC DI-GMP PHOSPHODIESTERASE PA4108"/>
    <property type="match status" value="1"/>
</dbReference>
<dbReference type="CDD" id="cd00077">
    <property type="entry name" value="HDc"/>
    <property type="match status" value="1"/>
</dbReference>
<accession>A0ABY8CE16</accession>
<dbReference type="SMART" id="SM00471">
    <property type="entry name" value="HDc"/>
    <property type="match status" value="1"/>
</dbReference>
<protein>
    <submittedName>
        <fullName evidence="2">HD domain-containing protein</fullName>
    </submittedName>
</protein>
<dbReference type="SUPFAM" id="SSF55781">
    <property type="entry name" value="GAF domain-like"/>
    <property type="match status" value="1"/>
</dbReference>
<evidence type="ECO:0000259" key="1">
    <source>
        <dbReference type="PROSITE" id="PS51832"/>
    </source>
</evidence>
<dbReference type="Gene3D" id="3.60.15.10">
    <property type="entry name" value="Ribonuclease Z/Hydroxyacylglutathione hydrolase-like"/>
    <property type="match status" value="1"/>
</dbReference>
<dbReference type="SMART" id="SM00849">
    <property type="entry name" value="Lactamase_B"/>
    <property type="match status" value="1"/>
</dbReference>
<dbReference type="SMART" id="SM00065">
    <property type="entry name" value="GAF"/>
    <property type="match status" value="1"/>
</dbReference>
<dbReference type="Pfam" id="PF12706">
    <property type="entry name" value="Lactamase_B_2"/>
    <property type="match status" value="1"/>
</dbReference>
<feature type="domain" description="HD-GYP" evidence="1">
    <location>
        <begin position="573"/>
        <end position="781"/>
    </location>
</feature>
<dbReference type="Pfam" id="PF01966">
    <property type="entry name" value="HD"/>
    <property type="match status" value="1"/>
</dbReference>
<dbReference type="PRINTS" id="PR00388">
    <property type="entry name" value="PDIESTERASE2"/>
</dbReference>
<keyword evidence="3" id="KW-1185">Reference proteome</keyword>
<proteinExistence type="predicted"/>
<dbReference type="Gene3D" id="3.30.450.40">
    <property type="match status" value="1"/>
</dbReference>
<dbReference type="InterPro" id="IPR003018">
    <property type="entry name" value="GAF"/>
</dbReference>
<dbReference type="Proteomes" id="UP001222275">
    <property type="component" value="Chromosome"/>
</dbReference>
<dbReference type="InterPro" id="IPR001279">
    <property type="entry name" value="Metallo-B-lactamas"/>
</dbReference>
<dbReference type="SUPFAM" id="SSF56281">
    <property type="entry name" value="Metallo-hydrolase/oxidoreductase"/>
    <property type="match status" value="1"/>
</dbReference>
<dbReference type="InterPro" id="IPR003607">
    <property type="entry name" value="HD/PDEase_dom"/>
</dbReference>
<dbReference type="Pfam" id="PF01590">
    <property type="entry name" value="GAF"/>
    <property type="match status" value="1"/>
</dbReference>
<organism evidence="2 3">
    <name type="scientific">Thiomicrorhabdus lithotrophica</name>
    <dbReference type="NCBI Taxonomy" id="2949997"/>
    <lineage>
        <taxon>Bacteria</taxon>
        <taxon>Pseudomonadati</taxon>
        <taxon>Pseudomonadota</taxon>
        <taxon>Gammaproteobacteria</taxon>
        <taxon>Thiotrichales</taxon>
        <taxon>Piscirickettsiaceae</taxon>
        <taxon>Thiomicrorhabdus</taxon>
    </lineage>
</organism>
<dbReference type="SUPFAM" id="SSF109604">
    <property type="entry name" value="HD-domain/PDEase-like"/>
    <property type="match status" value="1"/>
</dbReference>
<dbReference type="InterPro" id="IPR029016">
    <property type="entry name" value="GAF-like_dom_sf"/>
</dbReference>
<dbReference type="RefSeq" id="WP_275595017.1">
    <property type="nucleotide sequence ID" value="NZ_CP102381.1"/>
</dbReference>
<dbReference type="Pfam" id="PF13487">
    <property type="entry name" value="HD_5"/>
    <property type="match status" value="1"/>
</dbReference>